<dbReference type="PANTHER" id="PTHR43190">
    <property type="entry name" value="N-ACETYL-D-GLUCOSAMINE KINASE"/>
    <property type="match status" value="1"/>
</dbReference>
<dbReference type="Pfam" id="PF01869">
    <property type="entry name" value="BcrAD_BadFG"/>
    <property type="match status" value="1"/>
</dbReference>
<dbReference type="GO" id="GO:0016301">
    <property type="term" value="F:kinase activity"/>
    <property type="evidence" value="ECO:0007669"/>
    <property type="project" value="UniProtKB-KW"/>
</dbReference>
<dbReference type="EMBL" id="JBHUFV010000003">
    <property type="protein sequence ID" value="MFD1929899.1"/>
    <property type="molecule type" value="Genomic_DNA"/>
</dbReference>
<dbReference type="InterPro" id="IPR043129">
    <property type="entry name" value="ATPase_NBD"/>
</dbReference>
<dbReference type="InterPro" id="IPR052519">
    <property type="entry name" value="Euk-type_GlcNAc_Kinase"/>
</dbReference>
<evidence type="ECO:0000313" key="3">
    <source>
        <dbReference type="Proteomes" id="UP001597368"/>
    </source>
</evidence>
<evidence type="ECO:0000313" key="2">
    <source>
        <dbReference type="EMBL" id="MFD1929899.1"/>
    </source>
</evidence>
<dbReference type="SUPFAM" id="SSF53067">
    <property type="entry name" value="Actin-like ATPase domain"/>
    <property type="match status" value="2"/>
</dbReference>
<dbReference type="PANTHER" id="PTHR43190:SF3">
    <property type="entry name" value="N-ACETYL-D-GLUCOSAMINE KINASE"/>
    <property type="match status" value="1"/>
</dbReference>
<evidence type="ECO:0000259" key="1">
    <source>
        <dbReference type="Pfam" id="PF01869"/>
    </source>
</evidence>
<dbReference type="InterPro" id="IPR002731">
    <property type="entry name" value="ATPase_BadF"/>
</dbReference>
<proteinExistence type="predicted"/>
<dbReference type="RefSeq" id="WP_379567806.1">
    <property type="nucleotide sequence ID" value="NZ_JBHUFV010000003.1"/>
</dbReference>
<protein>
    <submittedName>
        <fullName evidence="2">N-acetylglucosamine kinase</fullName>
    </submittedName>
</protein>
<keyword evidence="3" id="KW-1185">Reference proteome</keyword>
<sequence>MLFAGVDAGGTATRIAVHTASGTRIGYGTAGGGNPTAHGSAAAAAAVTAALRQAIHGLDPASVTASVAGVAGADDGFDAALDRIWAEHGLLHRPQLVSDVEVAYAAGTDAPTGTLLLAGTGAAAARFTGRELDAVADGLGWLLGDEGGGFWIGRAGVMAAVRALDAGERLGPLADLVARHFGADGTPRRRAERIVRLAQATRMTLAAAAPLVGEAATLGDPLASRIVHEAAERLVASVARVHRTGPIVLAGSVLTSDGPVREAVLAQLAAEGPAQVDGLVTARDGAGAASWLAALGRLGEGGAASVHPRFTGR</sequence>
<dbReference type="Gene3D" id="3.30.420.40">
    <property type="match status" value="2"/>
</dbReference>
<gene>
    <name evidence="2" type="ORF">ACFSKW_00265</name>
</gene>
<keyword evidence="2" id="KW-0808">Transferase</keyword>
<comment type="caution">
    <text evidence="2">The sequence shown here is derived from an EMBL/GenBank/DDBJ whole genome shotgun (WGS) entry which is preliminary data.</text>
</comment>
<feature type="domain" description="ATPase BadF/BadG/BcrA/BcrD type" evidence="1">
    <location>
        <begin position="5"/>
        <end position="260"/>
    </location>
</feature>
<reference evidence="3" key="1">
    <citation type="journal article" date="2019" name="Int. J. Syst. Evol. Microbiol.">
        <title>The Global Catalogue of Microorganisms (GCM) 10K type strain sequencing project: providing services to taxonomists for standard genome sequencing and annotation.</title>
        <authorList>
            <consortium name="The Broad Institute Genomics Platform"/>
            <consortium name="The Broad Institute Genome Sequencing Center for Infectious Disease"/>
            <person name="Wu L."/>
            <person name="Ma J."/>
        </authorList>
    </citation>
    <scope>NUCLEOTIDE SEQUENCE [LARGE SCALE GENOMIC DNA]</scope>
    <source>
        <strain evidence="3">ICMP 6774ER</strain>
    </source>
</reference>
<keyword evidence="2" id="KW-0418">Kinase</keyword>
<dbReference type="Proteomes" id="UP001597368">
    <property type="component" value="Unassembled WGS sequence"/>
</dbReference>
<organism evidence="2 3">
    <name type="scientific">Nonomuraea mangrovi</name>
    <dbReference type="NCBI Taxonomy" id="2316207"/>
    <lineage>
        <taxon>Bacteria</taxon>
        <taxon>Bacillati</taxon>
        <taxon>Actinomycetota</taxon>
        <taxon>Actinomycetes</taxon>
        <taxon>Streptosporangiales</taxon>
        <taxon>Streptosporangiaceae</taxon>
        <taxon>Nonomuraea</taxon>
    </lineage>
</organism>
<accession>A0ABW4SLN8</accession>
<name>A0ABW4SLN8_9ACTN</name>